<dbReference type="AlphaFoldDB" id="A0A8S3AWU4"/>
<protein>
    <submittedName>
        <fullName evidence="2">Uncharacterized protein</fullName>
    </submittedName>
</protein>
<evidence type="ECO:0000313" key="1">
    <source>
        <dbReference type="EMBL" id="CAF4655368.1"/>
    </source>
</evidence>
<organism evidence="2 3">
    <name type="scientific">Rotaria magnacalcarata</name>
    <dbReference type="NCBI Taxonomy" id="392030"/>
    <lineage>
        <taxon>Eukaryota</taxon>
        <taxon>Metazoa</taxon>
        <taxon>Spiralia</taxon>
        <taxon>Gnathifera</taxon>
        <taxon>Rotifera</taxon>
        <taxon>Eurotatoria</taxon>
        <taxon>Bdelloidea</taxon>
        <taxon>Philodinida</taxon>
        <taxon>Philodinidae</taxon>
        <taxon>Rotaria</taxon>
    </lineage>
</organism>
<name>A0A8S3AWU4_9BILA</name>
<gene>
    <name evidence="1" type="ORF">GIL414_LOCUS41242</name>
    <name evidence="2" type="ORF">GIL414_LOCUS45826</name>
</gene>
<feature type="non-terminal residue" evidence="2">
    <location>
        <position position="69"/>
    </location>
</feature>
<evidence type="ECO:0000313" key="3">
    <source>
        <dbReference type="Proteomes" id="UP000681720"/>
    </source>
</evidence>
<dbReference type="EMBL" id="CAJOBJ010116368">
    <property type="protein sequence ID" value="CAF4655368.1"/>
    <property type="molecule type" value="Genomic_DNA"/>
</dbReference>
<dbReference type="EMBL" id="CAJOBJ010142142">
    <property type="protein sequence ID" value="CAF4767933.1"/>
    <property type="molecule type" value="Genomic_DNA"/>
</dbReference>
<reference evidence="2" key="1">
    <citation type="submission" date="2021-02" db="EMBL/GenBank/DDBJ databases">
        <authorList>
            <person name="Nowell W R."/>
        </authorList>
    </citation>
    <scope>NUCLEOTIDE SEQUENCE</scope>
</reference>
<dbReference type="Proteomes" id="UP000681720">
    <property type="component" value="Unassembled WGS sequence"/>
</dbReference>
<proteinExistence type="predicted"/>
<sequence length="69" mass="7814">MPLKKEKHQHDSTDVIKSQITPLNNSTNTILPTNENLLLENSYRHLTSTNKTNFSNDSAIGLDHLSLIR</sequence>
<comment type="caution">
    <text evidence="2">The sequence shown here is derived from an EMBL/GenBank/DDBJ whole genome shotgun (WGS) entry which is preliminary data.</text>
</comment>
<accession>A0A8S3AWU4</accession>
<evidence type="ECO:0000313" key="2">
    <source>
        <dbReference type="EMBL" id="CAF4767933.1"/>
    </source>
</evidence>